<comment type="caution">
    <text evidence="2">The sequence shown here is derived from an EMBL/GenBank/DDBJ whole genome shotgun (WGS) entry which is preliminary data.</text>
</comment>
<sequence>MARPPKNKFPVAFSSELPLEENLELEELEVSVERHEAPPDDTLAQILQQLEETKKENQQLKARLFALEQQPKEPRGNSKRRERNLRPLTEKVVAHTDQYLKDQQETDISEE</sequence>
<protein>
    <submittedName>
        <fullName evidence="2">Uncharacterized protein</fullName>
    </submittedName>
</protein>
<name>A0AAP0Q855_9ROSI</name>
<proteinExistence type="predicted"/>
<dbReference type="Proteomes" id="UP001428341">
    <property type="component" value="Unassembled WGS sequence"/>
</dbReference>
<reference evidence="2 3" key="1">
    <citation type="submission" date="2024-05" db="EMBL/GenBank/DDBJ databases">
        <title>Haplotype-resolved chromosome-level genome assembly of Huyou (Citrus changshanensis).</title>
        <authorList>
            <person name="Miao C."/>
            <person name="Chen W."/>
            <person name="Wu Y."/>
            <person name="Wang L."/>
            <person name="Zhao S."/>
            <person name="Grierson D."/>
            <person name="Xu C."/>
            <person name="Chen K."/>
        </authorList>
    </citation>
    <scope>NUCLEOTIDE SEQUENCE [LARGE SCALE GENOMIC DNA]</scope>
    <source>
        <strain evidence="2">01-14</strain>
        <tissue evidence="2">Leaf</tissue>
    </source>
</reference>
<evidence type="ECO:0000313" key="3">
    <source>
        <dbReference type="Proteomes" id="UP001428341"/>
    </source>
</evidence>
<keyword evidence="3" id="KW-1185">Reference proteome</keyword>
<evidence type="ECO:0000313" key="2">
    <source>
        <dbReference type="EMBL" id="KAK9175055.1"/>
    </source>
</evidence>
<dbReference type="EMBL" id="JBCGBO010000025">
    <property type="protein sequence ID" value="KAK9175055.1"/>
    <property type="molecule type" value="Genomic_DNA"/>
</dbReference>
<accession>A0AAP0Q855</accession>
<dbReference type="AlphaFoldDB" id="A0AAP0Q855"/>
<organism evidence="2 3">
    <name type="scientific">Citrus x changshan-huyou</name>
    <dbReference type="NCBI Taxonomy" id="2935761"/>
    <lineage>
        <taxon>Eukaryota</taxon>
        <taxon>Viridiplantae</taxon>
        <taxon>Streptophyta</taxon>
        <taxon>Embryophyta</taxon>
        <taxon>Tracheophyta</taxon>
        <taxon>Spermatophyta</taxon>
        <taxon>Magnoliopsida</taxon>
        <taxon>eudicotyledons</taxon>
        <taxon>Gunneridae</taxon>
        <taxon>Pentapetalae</taxon>
        <taxon>rosids</taxon>
        <taxon>malvids</taxon>
        <taxon>Sapindales</taxon>
        <taxon>Rutaceae</taxon>
        <taxon>Aurantioideae</taxon>
        <taxon>Citrus</taxon>
    </lineage>
</organism>
<gene>
    <name evidence="2" type="ORF">WN944_027060</name>
</gene>
<feature type="compositionally biased region" description="Basic and acidic residues" evidence="1">
    <location>
        <begin position="84"/>
        <end position="104"/>
    </location>
</feature>
<evidence type="ECO:0000256" key="1">
    <source>
        <dbReference type="SAM" id="MobiDB-lite"/>
    </source>
</evidence>
<feature type="region of interest" description="Disordered" evidence="1">
    <location>
        <begin position="65"/>
        <end position="111"/>
    </location>
</feature>